<dbReference type="InterPro" id="IPR009078">
    <property type="entry name" value="Ferritin-like_SF"/>
</dbReference>
<name>A0ABW5PSN6_9BACI</name>
<dbReference type="PRINTS" id="PR01346">
    <property type="entry name" value="HELNAPAPROT"/>
</dbReference>
<dbReference type="InterPro" id="IPR023188">
    <property type="entry name" value="DPS_DNA-bd_CS"/>
</dbReference>
<gene>
    <name evidence="4" type="ORF">ACFSTF_11150</name>
</gene>
<evidence type="ECO:0000313" key="4">
    <source>
        <dbReference type="EMBL" id="MFD2617863.1"/>
    </source>
</evidence>
<dbReference type="PANTHER" id="PTHR42932:SF1">
    <property type="entry name" value="GENERAL STRESS PROTEIN 20U"/>
    <property type="match status" value="1"/>
</dbReference>
<accession>A0ABW5PSN6</accession>
<dbReference type="SUPFAM" id="SSF47240">
    <property type="entry name" value="Ferritin-like"/>
    <property type="match status" value="1"/>
</dbReference>
<dbReference type="Pfam" id="PF00210">
    <property type="entry name" value="Ferritin"/>
    <property type="match status" value="1"/>
</dbReference>
<dbReference type="Proteomes" id="UP001597458">
    <property type="component" value="Unassembled WGS sequence"/>
</dbReference>
<evidence type="ECO:0000259" key="3">
    <source>
        <dbReference type="Pfam" id="PF00210"/>
    </source>
</evidence>
<protein>
    <submittedName>
        <fullName evidence="4">Dps family protein</fullName>
    </submittedName>
</protein>
<sequence>MATTQTVGIKELLNKQVANFGVLYIKLHQFHWYVKGPQFFTLHTKFEELYDEAAATFDDLAERLLTIGGSPYSTLKEYLEHASLQESTDVNRKADDFVKEIINDYTLLSKELGESINHAAEAGDDVTQDLFIGLKGNLEKHVWMLQAYLG</sequence>
<comment type="caution">
    <text evidence="4">The sequence shown here is derived from an EMBL/GenBank/DDBJ whole genome shotgun (WGS) entry which is preliminary data.</text>
</comment>
<dbReference type="PROSITE" id="PS00818">
    <property type="entry name" value="DPS_1"/>
    <property type="match status" value="1"/>
</dbReference>
<organism evidence="4 5">
    <name type="scientific">Terrilactibacillus laevilacticus</name>
    <dbReference type="NCBI Taxonomy" id="1380157"/>
    <lineage>
        <taxon>Bacteria</taxon>
        <taxon>Bacillati</taxon>
        <taxon>Bacillota</taxon>
        <taxon>Bacilli</taxon>
        <taxon>Bacillales</taxon>
        <taxon>Bacillaceae</taxon>
        <taxon>Terrilactibacillus</taxon>
    </lineage>
</organism>
<keyword evidence="5" id="KW-1185">Reference proteome</keyword>
<dbReference type="Gene3D" id="1.20.1260.10">
    <property type="match status" value="1"/>
</dbReference>
<evidence type="ECO:0000313" key="5">
    <source>
        <dbReference type="Proteomes" id="UP001597458"/>
    </source>
</evidence>
<dbReference type="PIRSF" id="PIRSF005900">
    <property type="entry name" value="Dps"/>
    <property type="match status" value="1"/>
</dbReference>
<dbReference type="CDD" id="cd01043">
    <property type="entry name" value="DPS"/>
    <property type="match status" value="1"/>
</dbReference>
<dbReference type="EMBL" id="JBHUMR010000014">
    <property type="protein sequence ID" value="MFD2617863.1"/>
    <property type="molecule type" value="Genomic_DNA"/>
</dbReference>
<dbReference type="RefSeq" id="WP_141190346.1">
    <property type="nucleotide sequence ID" value="NZ_JBHUMR010000014.1"/>
</dbReference>
<dbReference type="PROSITE" id="PS00819">
    <property type="entry name" value="DPS_2"/>
    <property type="match status" value="1"/>
</dbReference>
<comment type="similarity">
    <text evidence="1 2">Belongs to the Dps family.</text>
</comment>
<dbReference type="InterPro" id="IPR002177">
    <property type="entry name" value="DPS_DNA-bd"/>
</dbReference>
<evidence type="ECO:0000256" key="1">
    <source>
        <dbReference type="ARBA" id="ARBA00009497"/>
    </source>
</evidence>
<dbReference type="PANTHER" id="PTHR42932">
    <property type="entry name" value="GENERAL STRESS PROTEIN 20U"/>
    <property type="match status" value="1"/>
</dbReference>
<evidence type="ECO:0000256" key="2">
    <source>
        <dbReference type="RuleBase" id="RU003875"/>
    </source>
</evidence>
<reference evidence="5" key="1">
    <citation type="journal article" date="2019" name="Int. J. Syst. Evol. Microbiol.">
        <title>The Global Catalogue of Microorganisms (GCM) 10K type strain sequencing project: providing services to taxonomists for standard genome sequencing and annotation.</title>
        <authorList>
            <consortium name="The Broad Institute Genomics Platform"/>
            <consortium name="The Broad Institute Genome Sequencing Center for Infectious Disease"/>
            <person name="Wu L."/>
            <person name="Ma J."/>
        </authorList>
    </citation>
    <scope>NUCLEOTIDE SEQUENCE [LARGE SCALE GENOMIC DNA]</scope>
    <source>
        <strain evidence="5">TISTR 2241</strain>
    </source>
</reference>
<dbReference type="InterPro" id="IPR008331">
    <property type="entry name" value="Ferritin_DPS_dom"/>
</dbReference>
<dbReference type="InterPro" id="IPR012347">
    <property type="entry name" value="Ferritin-like"/>
</dbReference>
<feature type="domain" description="Ferritin/DPS" evidence="3">
    <location>
        <begin position="11"/>
        <end position="150"/>
    </location>
</feature>
<proteinExistence type="inferred from homology"/>